<proteinExistence type="predicted"/>
<name>A0ABP7ZWK5_9SPHI</name>
<dbReference type="Proteomes" id="UP001500167">
    <property type="component" value="Unassembled WGS sequence"/>
</dbReference>
<sequence length="67" mass="8126">MKENLLPKLKHALKNESDLNMLPATYLFMTPAPSEETHFNRTDKVDFYKDRKYYLHKFYKPISQLEF</sequence>
<reference evidence="2" key="1">
    <citation type="journal article" date="2019" name="Int. J. Syst. Evol. Microbiol.">
        <title>The Global Catalogue of Microorganisms (GCM) 10K type strain sequencing project: providing services to taxonomists for standard genome sequencing and annotation.</title>
        <authorList>
            <consortium name="The Broad Institute Genomics Platform"/>
            <consortium name="The Broad Institute Genome Sequencing Center for Infectious Disease"/>
            <person name="Wu L."/>
            <person name="Ma J."/>
        </authorList>
    </citation>
    <scope>NUCLEOTIDE SEQUENCE [LARGE SCALE GENOMIC DNA]</scope>
    <source>
        <strain evidence="2">JCM 16722</strain>
    </source>
</reference>
<accession>A0ABP7ZWK5</accession>
<organism evidence="1 2">
    <name type="scientific">Sphingobacterium ginsenosidimutans</name>
    <dbReference type="NCBI Taxonomy" id="687845"/>
    <lineage>
        <taxon>Bacteria</taxon>
        <taxon>Pseudomonadati</taxon>
        <taxon>Bacteroidota</taxon>
        <taxon>Sphingobacteriia</taxon>
        <taxon>Sphingobacteriales</taxon>
        <taxon>Sphingobacteriaceae</taxon>
        <taxon>Sphingobacterium</taxon>
    </lineage>
</organism>
<protein>
    <submittedName>
        <fullName evidence="1">Uncharacterized protein</fullName>
    </submittedName>
</protein>
<evidence type="ECO:0000313" key="2">
    <source>
        <dbReference type="Proteomes" id="UP001500167"/>
    </source>
</evidence>
<dbReference type="EMBL" id="BAAAZK010000002">
    <property type="protein sequence ID" value="GAA4171787.1"/>
    <property type="molecule type" value="Genomic_DNA"/>
</dbReference>
<keyword evidence="2" id="KW-1185">Reference proteome</keyword>
<evidence type="ECO:0000313" key="1">
    <source>
        <dbReference type="EMBL" id="GAA4171787.1"/>
    </source>
</evidence>
<gene>
    <name evidence="1" type="ORF">GCM10022218_12400</name>
</gene>
<comment type="caution">
    <text evidence="1">The sequence shown here is derived from an EMBL/GenBank/DDBJ whole genome shotgun (WGS) entry which is preliminary data.</text>
</comment>